<dbReference type="AlphaFoldDB" id="A0A4C1UCI7"/>
<evidence type="ECO:0000256" key="1">
    <source>
        <dbReference type="SAM" id="MobiDB-lite"/>
    </source>
</evidence>
<gene>
    <name evidence="2" type="ORF">EVAR_27292_1</name>
</gene>
<keyword evidence="3" id="KW-1185">Reference proteome</keyword>
<accession>A0A4C1UCI7</accession>
<reference evidence="2 3" key="1">
    <citation type="journal article" date="2019" name="Commun. Biol.">
        <title>The bagworm genome reveals a unique fibroin gene that provides high tensile strength.</title>
        <authorList>
            <person name="Kono N."/>
            <person name="Nakamura H."/>
            <person name="Ohtoshi R."/>
            <person name="Tomita M."/>
            <person name="Numata K."/>
            <person name="Arakawa K."/>
        </authorList>
    </citation>
    <scope>NUCLEOTIDE SEQUENCE [LARGE SCALE GENOMIC DNA]</scope>
</reference>
<dbReference type="Proteomes" id="UP000299102">
    <property type="component" value="Unassembled WGS sequence"/>
</dbReference>
<evidence type="ECO:0000313" key="2">
    <source>
        <dbReference type="EMBL" id="GBP24069.1"/>
    </source>
</evidence>
<proteinExistence type="predicted"/>
<name>A0A4C1UCI7_EUMVA</name>
<organism evidence="2 3">
    <name type="scientific">Eumeta variegata</name>
    <name type="common">Bagworm moth</name>
    <name type="synonym">Eumeta japonica</name>
    <dbReference type="NCBI Taxonomy" id="151549"/>
    <lineage>
        <taxon>Eukaryota</taxon>
        <taxon>Metazoa</taxon>
        <taxon>Ecdysozoa</taxon>
        <taxon>Arthropoda</taxon>
        <taxon>Hexapoda</taxon>
        <taxon>Insecta</taxon>
        <taxon>Pterygota</taxon>
        <taxon>Neoptera</taxon>
        <taxon>Endopterygota</taxon>
        <taxon>Lepidoptera</taxon>
        <taxon>Glossata</taxon>
        <taxon>Ditrysia</taxon>
        <taxon>Tineoidea</taxon>
        <taxon>Psychidae</taxon>
        <taxon>Oiketicinae</taxon>
        <taxon>Eumeta</taxon>
    </lineage>
</organism>
<feature type="region of interest" description="Disordered" evidence="1">
    <location>
        <begin position="71"/>
        <end position="90"/>
    </location>
</feature>
<protein>
    <submittedName>
        <fullName evidence="2">Uncharacterized protein</fullName>
    </submittedName>
</protein>
<evidence type="ECO:0000313" key="3">
    <source>
        <dbReference type="Proteomes" id="UP000299102"/>
    </source>
</evidence>
<dbReference type="EMBL" id="BGZK01000157">
    <property type="protein sequence ID" value="GBP24069.1"/>
    <property type="molecule type" value="Genomic_DNA"/>
</dbReference>
<sequence>MNTRFELRIRSGNAKTITSHRAPFARKVTNEVCLGIISRRRISRPSAIIAPPSDGFPPKNEAFILRRSTFRPAAHPSSGGGGVERTKRFF</sequence>
<comment type="caution">
    <text evidence="2">The sequence shown here is derived from an EMBL/GenBank/DDBJ whole genome shotgun (WGS) entry which is preliminary data.</text>
</comment>